<accession>A0A8D8TFJ9</accession>
<sequence>MLPQDRLIPQLLQFTIPCLGLRLGRHELARRDQLALALYLAIPRLLNLALLLLMCSCRLSREPFLSVPLNGGGRGVPVVIVKPLSEALVMCEGRLKPVLMMVGRAPGDGQGGLSNGRFDQGREGLVARGWGEVGRRRFGRVVPLDDALSGGLIEHSCGGRISTTR</sequence>
<protein>
    <submittedName>
        <fullName evidence="1">Uncharacterized protein</fullName>
    </submittedName>
</protein>
<proteinExistence type="predicted"/>
<organism evidence="1">
    <name type="scientific">Cacopsylla melanoneura</name>
    <dbReference type="NCBI Taxonomy" id="428564"/>
    <lineage>
        <taxon>Eukaryota</taxon>
        <taxon>Metazoa</taxon>
        <taxon>Ecdysozoa</taxon>
        <taxon>Arthropoda</taxon>
        <taxon>Hexapoda</taxon>
        <taxon>Insecta</taxon>
        <taxon>Pterygota</taxon>
        <taxon>Neoptera</taxon>
        <taxon>Paraneoptera</taxon>
        <taxon>Hemiptera</taxon>
        <taxon>Sternorrhyncha</taxon>
        <taxon>Psylloidea</taxon>
        <taxon>Psyllidae</taxon>
        <taxon>Psyllinae</taxon>
        <taxon>Cacopsylla</taxon>
    </lineage>
</organism>
<dbReference type="EMBL" id="HBUF01274995">
    <property type="protein sequence ID" value="CAG6686116.1"/>
    <property type="molecule type" value="Transcribed_RNA"/>
</dbReference>
<reference evidence="1" key="1">
    <citation type="submission" date="2021-05" db="EMBL/GenBank/DDBJ databases">
        <authorList>
            <person name="Alioto T."/>
            <person name="Alioto T."/>
            <person name="Gomez Garrido J."/>
        </authorList>
    </citation>
    <scope>NUCLEOTIDE SEQUENCE</scope>
</reference>
<evidence type="ECO:0000313" key="1">
    <source>
        <dbReference type="EMBL" id="CAG6686116.1"/>
    </source>
</evidence>
<name>A0A8D8TFJ9_9HEMI</name>
<dbReference type="AlphaFoldDB" id="A0A8D8TFJ9"/>